<dbReference type="EMBL" id="VDUZ01000036">
    <property type="protein sequence ID" value="TXL72072.1"/>
    <property type="molecule type" value="Genomic_DNA"/>
</dbReference>
<comment type="caution">
    <text evidence="2">The sequence shown here is derived from an EMBL/GenBank/DDBJ whole genome shotgun (WGS) entry which is preliminary data.</text>
</comment>
<protein>
    <submittedName>
        <fullName evidence="2">Uncharacterized protein</fullName>
    </submittedName>
</protein>
<keyword evidence="1" id="KW-0472">Membrane</keyword>
<organism evidence="2 3">
    <name type="scientific">Vineibacter terrae</name>
    <dbReference type="NCBI Taxonomy" id="2586908"/>
    <lineage>
        <taxon>Bacteria</taxon>
        <taxon>Pseudomonadati</taxon>
        <taxon>Pseudomonadota</taxon>
        <taxon>Alphaproteobacteria</taxon>
        <taxon>Hyphomicrobiales</taxon>
        <taxon>Vineibacter</taxon>
    </lineage>
</organism>
<reference evidence="2 3" key="1">
    <citation type="submission" date="2019-06" db="EMBL/GenBank/DDBJ databases">
        <title>New taxonomy in bacterial strain CC-CFT640, isolated from vineyard.</title>
        <authorList>
            <person name="Lin S.-Y."/>
            <person name="Tsai C.-F."/>
            <person name="Young C.-C."/>
        </authorList>
    </citation>
    <scope>NUCLEOTIDE SEQUENCE [LARGE SCALE GENOMIC DNA]</scope>
    <source>
        <strain evidence="2 3">CC-CFT640</strain>
    </source>
</reference>
<evidence type="ECO:0000256" key="1">
    <source>
        <dbReference type="SAM" id="Phobius"/>
    </source>
</evidence>
<name>A0A5C8PEZ3_9HYPH</name>
<feature type="transmembrane region" description="Helical" evidence="1">
    <location>
        <begin position="53"/>
        <end position="76"/>
    </location>
</feature>
<dbReference type="OrthoDB" id="7030137at2"/>
<sequence length="154" mass="15696">MSDPTADDRATAAVAAHLLSQGATVHRLSAALTVASVLALPSLALLHPRPLPALATATLAVVIGLAELWLALRVAFDARIFEQLARGEAGGSMTTASFDGAMGALGLMPADKAGRPVAARVRGAMGLLRRQATMAVAQLVVIGVSGWILVVVRG</sequence>
<gene>
    <name evidence="2" type="ORF">FHP25_26975</name>
</gene>
<dbReference type="AlphaFoldDB" id="A0A5C8PEZ3"/>
<keyword evidence="3" id="KW-1185">Reference proteome</keyword>
<feature type="transmembrane region" description="Helical" evidence="1">
    <location>
        <begin position="132"/>
        <end position="152"/>
    </location>
</feature>
<keyword evidence="1" id="KW-1133">Transmembrane helix</keyword>
<proteinExistence type="predicted"/>
<dbReference type="RefSeq" id="WP_147850100.1">
    <property type="nucleotide sequence ID" value="NZ_VDUZ01000036.1"/>
</dbReference>
<evidence type="ECO:0000313" key="3">
    <source>
        <dbReference type="Proteomes" id="UP000321638"/>
    </source>
</evidence>
<dbReference type="Proteomes" id="UP000321638">
    <property type="component" value="Unassembled WGS sequence"/>
</dbReference>
<accession>A0A5C8PEZ3</accession>
<evidence type="ECO:0000313" key="2">
    <source>
        <dbReference type="EMBL" id="TXL72072.1"/>
    </source>
</evidence>
<keyword evidence="1" id="KW-0812">Transmembrane</keyword>